<keyword evidence="2" id="KW-0175">Coiled coil</keyword>
<reference evidence="5" key="1">
    <citation type="submission" date="2022-06" db="EMBL/GenBank/DDBJ databases">
        <title>Limimaricola sediminis sp. nov., isolated from an intertidal sediment.</title>
        <authorList>
            <person name="Shao X."/>
        </authorList>
    </citation>
    <scope>NUCLEOTIDE SEQUENCE</scope>
    <source>
        <strain evidence="5">ASW11-118</strain>
    </source>
</reference>
<proteinExistence type="predicted"/>
<feature type="domain" description="Polysaccharide export protein N-terminal" evidence="3">
    <location>
        <begin position="49"/>
        <end position="133"/>
    </location>
</feature>
<sequence length="433" mass="47233">MKTQIPDRIMKAAKRGVGKFVFLCGCAGALVLWLAVVLSGQAALAQHGGGYALAAGDRISIKVLSWNAVTLQFETFDALAGTFEIDQNGEVALPLLGSVAAAAQTPAALAALLPELYRNRLGLGTPPSVTVEVVAFRPIYVLGDVAQPGRYEFTPGITVLQAYAVAGGGYRSVEARSDVVSNTIRTIGSISELESEIARTRMTVARLEAEMKGETTFERPDLVPHPEGEKAEELLFLLERDLFVNRYERFQTELASLDEEQALLVNEISSLDEKLSGIQRQLELLDESLGNMEELRDRGLARSPALIDLQRTQIELQARELDAQTGIFRARQQQSELSRAANDLRTGRQLRVLQELQAAQALTERNETRLGTLQNLLSVAELQMLGKDETEETTLQFQILRDSGGAQETMLATPSTALQPLDVLIVTLASTSE</sequence>
<dbReference type="Pfam" id="PF02563">
    <property type="entry name" value="Poly_export"/>
    <property type="match status" value="1"/>
</dbReference>
<feature type="domain" description="AprE-like long alpha-helical hairpin" evidence="4">
    <location>
        <begin position="191"/>
        <end position="370"/>
    </location>
</feature>
<comment type="caution">
    <text evidence="5">The sequence shown here is derived from an EMBL/GenBank/DDBJ whole genome shotgun (WGS) entry which is preliminary data.</text>
</comment>
<evidence type="ECO:0000313" key="5">
    <source>
        <dbReference type="EMBL" id="MCP1169289.1"/>
    </source>
</evidence>
<evidence type="ECO:0000256" key="1">
    <source>
        <dbReference type="ARBA" id="ARBA00022729"/>
    </source>
</evidence>
<dbReference type="Pfam" id="PF25994">
    <property type="entry name" value="HH_AprE"/>
    <property type="match status" value="1"/>
</dbReference>
<feature type="coiled-coil region" evidence="2">
    <location>
        <begin position="247"/>
        <end position="298"/>
    </location>
</feature>
<dbReference type="Gene3D" id="3.30.1950.10">
    <property type="entry name" value="wza like domain"/>
    <property type="match status" value="1"/>
</dbReference>
<dbReference type="Proteomes" id="UP001139477">
    <property type="component" value="Unassembled WGS sequence"/>
</dbReference>
<keyword evidence="6" id="KW-1185">Reference proteome</keyword>
<evidence type="ECO:0000259" key="3">
    <source>
        <dbReference type="Pfam" id="PF02563"/>
    </source>
</evidence>
<dbReference type="InterPro" id="IPR058781">
    <property type="entry name" value="HH_AprE-like"/>
</dbReference>
<dbReference type="GO" id="GO:0015159">
    <property type="term" value="F:polysaccharide transmembrane transporter activity"/>
    <property type="evidence" value="ECO:0007669"/>
    <property type="project" value="InterPro"/>
</dbReference>
<evidence type="ECO:0000259" key="4">
    <source>
        <dbReference type="Pfam" id="PF25994"/>
    </source>
</evidence>
<protein>
    <submittedName>
        <fullName evidence="5">Polysaccharide biosynthesis/export family protein</fullName>
    </submittedName>
</protein>
<dbReference type="Gene3D" id="3.10.560.10">
    <property type="entry name" value="Outer membrane lipoprotein wza domain like"/>
    <property type="match status" value="1"/>
</dbReference>
<dbReference type="InterPro" id="IPR049712">
    <property type="entry name" value="Poly_export"/>
</dbReference>
<keyword evidence="1" id="KW-0732">Signal</keyword>
<evidence type="ECO:0000313" key="6">
    <source>
        <dbReference type="Proteomes" id="UP001139477"/>
    </source>
</evidence>
<dbReference type="PANTHER" id="PTHR33619">
    <property type="entry name" value="POLYSACCHARIDE EXPORT PROTEIN GFCE-RELATED"/>
    <property type="match status" value="1"/>
</dbReference>
<dbReference type="InterPro" id="IPR003715">
    <property type="entry name" value="Poly_export_N"/>
</dbReference>
<name>A0A9X2JPV5_9RHOB</name>
<dbReference type="EMBL" id="JAMYXC010000191">
    <property type="protein sequence ID" value="MCP1169289.1"/>
    <property type="molecule type" value="Genomic_DNA"/>
</dbReference>
<accession>A0A9X2JPV5</accession>
<dbReference type="AlphaFoldDB" id="A0A9X2JPV5"/>
<gene>
    <name evidence="5" type="ORF">NHG85_12290</name>
</gene>
<organism evidence="5 6">
    <name type="scientific">Limimaricola litoreus</name>
    <dbReference type="NCBI Taxonomy" id="2955316"/>
    <lineage>
        <taxon>Bacteria</taxon>
        <taxon>Pseudomonadati</taxon>
        <taxon>Pseudomonadota</taxon>
        <taxon>Alphaproteobacteria</taxon>
        <taxon>Rhodobacterales</taxon>
        <taxon>Paracoccaceae</taxon>
        <taxon>Limimaricola</taxon>
    </lineage>
</organism>
<dbReference type="PANTHER" id="PTHR33619:SF3">
    <property type="entry name" value="POLYSACCHARIDE EXPORT PROTEIN GFCE-RELATED"/>
    <property type="match status" value="1"/>
</dbReference>
<evidence type="ECO:0000256" key="2">
    <source>
        <dbReference type="SAM" id="Coils"/>
    </source>
</evidence>